<proteinExistence type="predicted"/>
<dbReference type="AlphaFoldDB" id="A0A7G6RIC8"/>
<evidence type="ECO:0000313" key="2">
    <source>
        <dbReference type="Proteomes" id="UP000515518"/>
    </source>
</evidence>
<sequence length="106" mass="12327">MYSTQIPPTAAERSAVIDYARKTYYNEREISDAAISNVLTLSDGDRIICVRFTAKNRLTERVGVTTRSFHDDQRYGFALGGYTYQDYYCNPKWLFYSPFAELERLI</sequence>
<gene>
    <name evidence="1" type="ORF">HB770_06185</name>
</gene>
<evidence type="ECO:0000313" key="1">
    <source>
        <dbReference type="EMBL" id="QND42010.1"/>
    </source>
</evidence>
<protein>
    <submittedName>
        <fullName evidence="1">Uncharacterized protein</fullName>
    </submittedName>
</protein>
<organism evidence="1 2">
    <name type="scientific">Rhizobium leguminosarum bv. viciae</name>
    <dbReference type="NCBI Taxonomy" id="387"/>
    <lineage>
        <taxon>Bacteria</taxon>
        <taxon>Pseudomonadati</taxon>
        <taxon>Pseudomonadota</taxon>
        <taxon>Alphaproteobacteria</taxon>
        <taxon>Hyphomicrobiales</taxon>
        <taxon>Rhizobiaceae</taxon>
        <taxon>Rhizobium/Agrobacterium group</taxon>
        <taxon>Rhizobium</taxon>
    </lineage>
</organism>
<reference evidence="2" key="1">
    <citation type="journal article" date="2020" name="Mol. Plant Microbe">
        <title>Rhizobial microsymbionts of the narrowly endemic Oxytropis species growing in Kamchatka are characterized by significant genetic diversity and possess a set of genes that are associated with T3SS and T6SS secretion systems and can affect the development of symbiosis.</title>
        <authorList>
            <person name="Safronova V."/>
            <person name="Guro P."/>
            <person name="Sazanova A."/>
            <person name="Kuznetsova I."/>
            <person name="Belimov A."/>
            <person name="Yakubov V."/>
            <person name="Chirak E."/>
            <person name="Afonin A."/>
            <person name="Gogolev Y."/>
            <person name="Andronov E."/>
            <person name="Tikhonovich I."/>
        </authorList>
    </citation>
    <scope>NUCLEOTIDE SEQUENCE [LARGE SCALE GENOMIC DNA]</scope>
    <source>
        <strain evidence="2">RCAM0610</strain>
    </source>
</reference>
<accession>A0A7G6RIC8</accession>
<dbReference type="EMBL" id="CP050549">
    <property type="protein sequence ID" value="QND42010.1"/>
    <property type="molecule type" value="Genomic_DNA"/>
</dbReference>
<name>A0A7G6RIC8_RHILV</name>
<dbReference type="Proteomes" id="UP000515518">
    <property type="component" value="Chromosome"/>
</dbReference>